<feature type="transmembrane region" description="Helical" evidence="1">
    <location>
        <begin position="21"/>
        <end position="42"/>
    </location>
</feature>
<accession>A0A418NTC6</accession>
<name>A0A418NTC6_9SPHN</name>
<proteinExistence type="predicted"/>
<keyword evidence="1" id="KW-1133">Transmembrane helix</keyword>
<evidence type="ECO:0000313" key="2">
    <source>
        <dbReference type="EMBL" id="RIV86754.1"/>
    </source>
</evidence>
<keyword evidence="3" id="KW-1185">Reference proteome</keyword>
<dbReference type="RefSeq" id="WP_119586571.1">
    <property type="nucleotide sequence ID" value="NZ_CAWODQ010000022.1"/>
</dbReference>
<evidence type="ECO:0000313" key="3">
    <source>
        <dbReference type="Proteomes" id="UP000286576"/>
    </source>
</evidence>
<reference evidence="2 3" key="1">
    <citation type="submission" date="2018-08" db="EMBL/GenBank/DDBJ databases">
        <title>Erythrobacter zhengii sp.nov., a bacterium isolated from deep-sea sediment.</title>
        <authorList>
            <person name="Fang C."/>
            <person name="Wu Y.-H."/>
            <person name="Sun C."/>
            <person name="Wang H."/>
            <person name="Cheng H."/>
            <person name="Meng F.-X."/>
            <person name="Wang C.-S."/>
            <person name="Xu X.-W."/>
        </authorList>
    </citation>
    <scope>NUCLEOTIDE SEQUENCE [LARGE SCALE GENOMIC DNA]</scope>
    <source>
        <strain evidence="2 3">V18</strain>
    </source>
</reference>
<dbReference type="AlphaFoldDB" id="A0A418NTC6"/>
<dbReference type="EMBL" id="QXFL01000003">
    <property type="protein sequence ID" value="RIV86754.1"/>
    <property type="molecule type" value="Genomic_DNA"/>
</dbReference>
<keyword evidence="1" id="KW-0812">Transmembrane</keyword>
<evidence type="ECO:0000256" key="1">
    <source>
        <dbReference type="SAM" id="Phobius"/>
    </source>
</evidence>
<protein>
    <submittedName>
        <fullName evidence="2">Uncharacterized protein</fullName>
    </submittedName>
</protein>
<gene>
    <name evidence="2" type="ORF">D2V07_08685</name>
</gene>
<dbReference type="Proteomes" id="UP000286576">
    <property type="component" value="Unassembled WGS sequence"/>
</dbReference>
<feature type="transmembrane region" description="Helical" evidence="1">
    <location>
        <begin position="117"/>
        <end position="139"/>
    </location>
</feature>
<feature type="transmembrane region" description="Helical" evidence="1">
    <location>
        <begin position="48"/>
        <end position="74"/>
    </location>
</feature>
<feature type="transmembrane region" description="Helical" evidence="1">
    <location>
        <begin position="86"/>
        <end position="105"/>
    </location>
</feature>
<keyword evidence="1" id="KW-0472">Membrane</keyword>
<comment type="caution">
    <text evidence="2">The sequence shown here is derived from an EMBL/GenBank/DDBJ whole genome shotgun (WGS) entry which is preliminary data.</text>
</comment>
<organism evidence="2 3">
    <name type="scientific">Aurantiacibacter zhengii</name>
    <dbReference type="NCBI Taxonomy" id="2307003"/>
    <lineage>
        <taxon>Bacteria</taxon>
        <taxon>Pseudomonadati</taxon>
        <taxon>Pseudomonadota</taxon>
        <taxon>Alphaproteobacteria</taxon>
        <taxon>Sphingomonadales</taxon>
        <taxon>Erythrobacteraceae</taxon>
        <taxon>Aurantiacibacter</taxon>
    </lineage>
</organism>
<sequence>MTDEELAMFIGSFFRSIGWGAVAGSGFFLAFTVPAGVIAMAAEGDPRGLLLGLLPFLIGLAGSLAGMIAIGLPLTALLRHMQRERAAIYTAIGTLGGFAMPLLFAGWFEGEFNSGSLWAGLFLGLFGAIAGGVTGNIWGRYRDGIAQHRHDETEPSTNPYHEMIY</sequence>
<dbReference type="OrthoDB" id="9990719at2"/>